<protein>
    <submittedName>
        <fullName evidence="2">Putative Regulator protein</fullName>
    </submittedName>
</protein>
<evidence type="ECO:0000256" key="1">
    <source>
        <dbReference type="SAM" id="MobiDB-lite"/>
    </source>
</evidence>
<feature type="region of interest" description="Disordered" evidence="1">
    <location>
        <begin position="43"/>
        <end position="73"/>
    </location>
</feature>
<dbReference type="AlphaFoldDB" id="L8PPT9"/>
<evidence type="ECO:0000313" key="3">
    <source>
        <dbReference type="Proteomes" id="UP000011205"/>
    </source>
</evidence>
<proteinExistence type="predicted"/>
<organism evidence="2 3">
    <name type="scientific">Streptomyces viridochromogenes Tue57</name>
    <dbReference type="NCBI Taxonomy" id="1160705"/>
    <lineage>
        <taxon>Bacteria</taxon>
        <taxon>Bacillati</taxon>
        <taxon>Actinomycetota</taxon>
        <taxon>Actinomycetes</taxon>
        <taxon>Kitasatosporales</taxon>
        <taxon>Streptomycetaceae</taxon>
        <taxon>Streptomyces</taxon>
    </lineage>
</organism>
<comment type="caution">
    <text evidence="2">The sequence shown here is derived from an EMBL/GenBank/DDBJ whole genome shotgun (WGS) entry which is preliminary data.</text>
</comment>
<name>L8PPT9_STRVR</name>
<accession>L8PPT9</accession>
<reference evidence="2 3" key="1">
    <citation type="journal article" date="2013" name="Genome Announc.">
        <title>Draft Genome Sequence of Streptomyces viridochromogenes Strain Tu57, Producer of Avilamycin.</title>
        <authorList>
            <person name="Gruning B.A."/>
            <person name="Erxleben A."/>
            <person name="Hahnlein A."/>
            <person name="Gunther S."/>
        </authorList>
    </citation>
    <scope>NUCLEOTIDE SEQUENCE [LARGE SCALE GENOMIC DNA]</scope>
    <source>
        <strain evidence="2 3">Tue57</strain>
    </source>
</reference>
<feature type="compositionally biased region" description="Basic and acidic residues" evidence="1">
    <location>
        <begin position="64"/>
        <end position="73"/>
    </location>
</feature>
<gene>
    <name evidence="2" type="ORF">STVIR_0928</name>
</gene>
<evidence type="ECO:0000313" key="2">
    <source>
        <dbReference type="EMBL" id="ELS58104.1"/>
    </source>
</evidence>
<dbReference type="EMBL" id="AMLP01000038">
    <property type="protein sequence ID" value="ELS58104.1"/>
    <property type="molecule type" value="Genomic_DNA"/>
</dbReference>
<sequence length="201" mass="21772">MLDVAHAARLPGDLAHQEQPATAGLAVVGLQGGRAVGVVVLDGHPQPVGADGDLHGEHRRQQRRVPDGVRDELRDDQQQPLDQIVGDRHALPVQQVPYGVPRLRDRGLDGGGGEPPDTLVRQWIRQLLTEGLVRAARWAWAGPAPVVLHRPVATLALDCHHTSSVGNGQVRVVELNTSRLVSSVSDRWRMTRSVVGPLLSR</sequence>
<dbReference type="Proteomes" id="UP000011205">
    <property type="component" value="Unassembled WGS sequence"/>
</dbReference>
<dbReference type="PATRIC" id="fig|1160705.3.peg.927"/>